<gene>
    <name evidence="1" type="ORF">EDS130_LOCUS32407</name>
</gene>
<dbReference type="OrthoDB" id="9994739at2759"/>
<comment type="caution">
    <text evidence="1">The sequence shown here is derived from an EMBL/GenBank/DDBJ whole genome shotgun (WGS) entry which is preliminary data.</text>
</comment>
<sequence length="411" mass="47603">MNTSFHDISIVWLDDHIGSPNDYIHLKRVFARNIDPSTSDDLSMVDIYDNIDYGSCQFSTIDFGIASQLAAFTKSASCLNYICESIREDKQIYIIVSDVIGQTFVPQICSEYTAELEDGRIQIYVLQFYEWLDLDWQMEYADYLLTFGHELDLLCRLLRDISHYYVKIGERSLEKDIITNIHQALTYFYWAKILLGRADKLDAHLALKPMRYVNSLINQVDRMIETRDDSLLDDSYFEEDLLANLRNSTFIYCTVEQRSAGDELVTLLKTLTHEEGVLFDNGSEFIAKLKEIHSTDYVCPIIISANIKNETNILKELSSIACVHQIYILSIRDHPSVTESDQMLLEEFANVHNIYYQARALALQWVAERASICERIGEFCAENMSRELAQKYYQKAIEFNQNSSVFLTKRN</sequence>
<dbReference type="Proteomes" id="UP000663852">
    <property type="component" value="Unassembled WGS sequence"/>
</dbReference>
<protein>
    <submittedName>
        <fullName evidence="1">Uncharacterized protein</fullName>
    </submittedName>
</protein>
<organism evidence="1 2">
    <name type="scientific">Adineta ricciae</name>
    <name type="common">Rotifer</name>
    <dbReference type="NCBI Taxonomy" id="249248"/>
    <lineage>
        <taxon>Eukaryota</taxon>
        <taxon>Metazoa</taxon>
        <taxon>Spiralia</taxon>
        <taxon>Gnathifera</taxon>
        <taxon>Rotifera</taxon>
        <taxon>Eurotatoria</taxon>
        <taxon>Bdelloidea</taxon>
        <taxon>Adinetida</taxon>
        <taxon>Adinetidae</taxon>
        <taxon>Adineta</taxon>
    </lineage>
</organism>
<name>A0A815G7K3_ADIRI</name>
<evidence type="ECO:0000313" key="1">
    <source>
        <dbReference type="EMBL" id="CAF1335006.1"/>
    </source>
</evidence>
<evidence type="ECO:0000313" key="2">
    <source>
        <dbReference type="Proteomes" id="UP000663852"/>
    </source>
</evidence>
<dbReference type="AlphaFoldDB" id="A0A815G7K3"/>
<accession>A0A815G7K3</accession>
<reference evidence="1" key="1">
    <citation type="submission" date="2021-02" db="EMBL/GenBank/DDBJ databases">
        <authorList>
            <person name="Nowell W R."/>
        </authorList>
    </citation>
    <scope>NUCLEOTIDE SEQUENCE</scope>
</reference>
<proteinExistence type="predicted"/>
<dbReference type="EMBL" id="CAJNOJ010000248">
    <property type="protein sequence ID" value="CAF1335006.1"/>
    <property type="molecule type" value="Genomic_DNA"/>
</dbReference>